<dbReference type="EMBL" id="JAZAVK010000260">
    <property type="protein sequence ID" value="KAK7415016.1"/>
    <property type="molecule type" value="Genomic_DNA"/>
</dbReference>
<dbReference type="InterPro" id="IPR036770">
    <property type="entry name" value="Ankyrin_rpt-contain_sf"/>
</dbReference>
<evidence type="ECO:0000256" key="3">
    <source>
        <dbReference type="PROSITE-ProRule" id="PRU00023"/>
    </source>
</evidence>
<comment type="caution">
    <text evidence="4">The sequence shown here is derived from an EMBL/GenBank/DDBJ whole genome shotgun (WGS) entry which is preliminary data.</text>
</comment>
<evidence type="ECO:0000313" key="5">
    <source>
        <dbReference type="Proteomes" id="UP001498421"/>
    </source>
</evidence>
<organism evidence="4 5">
    <name type="scientific">Neonectria magnoliae</name>
    <dbReference type="NCBI Taxonomy" id="2732573"/>
    <lineage>
        <taxon>Eukaryota</taxon>
        <taxon>Fungi</taxon>
        <taxon>Dikarya</taxon>
        <taxon>Ascomycota</taxon>
        <taxon>Pezizomycotina</taxon>
        <taxon>Sordariomycetes</taxon>
        <taxon>Hypocreomycetidae</taxon>
        <taxon>Hypocreales</taxon>
        <taxon>Nectriaceae</taxon>
        <taxon>Neonectria</taxon>
    </lineage>
</organism>
<sequence length="265" mass="28746">MRDIVGLPPAIFDDESAGIDNESELTDVDGSLDMAGPAAMNYEESWTYIFQHVTQRLLLAPGEDPLLLKWQEQIKASRAQFEGVGSDAGPGSRPQMEVNIGLKLQLASSVGDLSTVRRLWREGSQSSAQSDWYGRALTEASRGGYDNVVKLLLEDCGENVASMNMQDGNGRTPLSWAAEKGHEAIVKLLLSTGNIDVDSRDAKYGQTPLSWAAENGHEAIVKLLLNTGKVDIDSRDGDGRTPLSWAAKKGHKAIVELLLNIGRVD</sequence>
<keyword evidence="2 3" id="KW-0040">ANK repeat</keyword>
<dbReference type="Pfam" id="PF13637">
    <property type="entry name" value="Ank_4"/>
    <property type="match status" value="1"/>
</dbReference>
<name>A0ABR1H1Q7_9HYPO</name>
<accession>A0ABR1H1Q7</accession>
<dbReference type="Pfam" id="PF12796">
    <property type="entry name" value="Ank_2"/>
    <property type="match status" value="1"/>
</dbReference>
<dbReference type="Gene3D" id="1.25.40.20">
    <property type="entry name" value="Ankyrin repeat-containing domain"/>
    <property type="match status" value="2"/>
</dbReference>
<reference evidence="4 5" key="1">
    <citation type="journal article" date="2025" name="Microbiol. Resour. Announc.">
        <title>Draft genome sequences for Neonectria magnoliae and Neonectria punicea, canker pathogens of Liriodendron tulipifera and Acer saccharum in West Virginia.</title>
        <authorList>
            <person name="Petronek H.M."/>
            <person name="Kasson M.T."/>
            <person name="Metheny A.M."/>
            <person name="Stauder C.M."/>
            <person name="Lovett B."/>
            <person name="Lynch S.C."/>
            <person name="Garnas J.R."/>
            <person name="Kasson L.R."/>
            <person name="Stajich J.E."/>
        </authorList>
    </citation>
    <scope>NUCLEOTIDE SEQUENCE [LARGE SCALE GENOMIC DNA]</scope>
    <source>
        <strain evidence="4 5">NRRL 64651</strain>
    </source>
</reference>
<feature type="repeat" description="ANK" evidence="3">
    <location>
        <begin position="169"/>
        <end position="193"/>
    </location>
</feature>
<dbReference type="PANTHER" id="PTHR24171">
    <property type="entry name" value="ANKYRIN REPEAT DOMAIN-CONTAINING PROTEIN 39-RELATED"/>
    <property type="match status" value="1"/>
</dbReference>
<dbReference type="InterPro" id="IPR002110">
    <property type="entry name" value="Ankyrin_rpt"/>
</dbReference>
<evidence type="ECO:0000256" key="2">
    <source>
        <dbReference type="ARBA" id="ARBA00023043"/>
    </source>
</evidence>
<protein>
    <submittedName>
        <fullName evidence="4">Uncharacterized protein</fullName>
    </submittedName>
</protein>
<dbReference type="SMART" id="SM00248">
    <property type="entry name" value="ANK"/>
    <property type="match status" value="4"/>
</dbReference>
<dbReference type="PROSITE" id="PS50297">
    <property type="entry name" value="ANK_REP_REGION"/>
    <property type="match status" value="3"/>
</dbReference>
<dbReference type="PROSITE" id="PS50088">
    <property type="entry name" value="ANK_REPEAT"/>
    <property type="match status" value="3"/>
</dbReference>
<dbReference type="PANTHER" id="PTHR24171:SF8">
    <property type="entry name" value="BRCA1-ASSOCIATED RING DOMAIN PROTEIN 1"/>
    <property type="match status" value="1"/>
</dbReference>
<feature type="repeat" description="ANK" evidence="3">
    <location>
        <begin position="238"/>
        <end position="262"/>
    </location>
</feature>
<keyword evidence="5" id="KW-1185">Reference proteome</keyword>
<dbReference type="SUPFAM" id="SSF48403">
    <property type="entry name" value="Ankyrin repeat"/>
    <property type="match status" value="1"/>
</dbReference>
<dbReference type="Proteomes" id="UP001498421">
    <property type="component" value="Unassembled WGS sequence"/>
</dbReference>
<evidence type="ECO:0000256" key="1">
    <source>
        <dbReference type="ARBA" id="ARBA00022737"/>
    </source>
</evidence>
<feature type="repeat" description="ANK" evidence="3">
    <location>
        <begin position="204"/>
        <end position="228"/>
    </location>
</feature>
<evidence type="ECO:0000313" key="4">
    <source>
        <dbReference type="EMBL" id="KAK7415016.1"/>
    </source>
</evidence>
<keyword evidence="1" id="KW-0677">Repeat</keyword>
<gene>
    <name evidence="4" type="ORF">QQZ08_012456</name>
</gene>
<proteinExistence type="predicted"/>